<evidence type="ECO:0000313" key="6">
    <source>
        <dbReference type="Proteomes" id="UP000549394"/>
    </source>
</evidence>
<dbReference type="InterPro" id="IPR016187">
    <property type="entry name" value="CTDL_fold"/>
</dbReference>
<dbReference type="CDD" id="cd00037">
    <property type="entry name" value="CLECT"/>
    <property type="match status" value="2"/>
</dbReference>
<evidence type="ECO:0000259" key="4">
    <source>
        <dbReference type="PROSITE" id="PS50041"/>
    </source>
</evidence>
<dbReference type="EMBL" id="CAJFCJ010000002">
    <property type="protein sequence ID" value="CAD5112001.1"/>
    <property type="molecule type" value="Genomic_DNA"/>
</dbReference>
<dbReference type="Proteomes" id="UP000549394">
    <property type="component" value="Unassembled WGS sequence"/>
</dbReference>
<evidence type="ECO:0000256" key="1">
    <source>
        <dbReference type="SAM" id="MobiDB-lite"/>
    </source>
</evidence>
<evidence type="ECO:0000313" key="5">
    <source>
        <dbReference type="EMBL" id="CAD5112001.1"/>
    </source>
</evidence>
<feature type="transmembrane region" description="Helical" evidence="2">
    <location>
        <begin position="335"/>
        <end position="360"/>
    </location>
</feature>
<comment type="caution">
    <text evidence="5">The sequence shown here is derived from an EMBL/GenBank/DDBJ whole genome shotgun (WGS) entry which is preliminary data.</text>
</comment>
<dbReference type="InterPro" id="IPR001304">
    <property type="entry name" value="C-type_lectin-like"/>
</dbReference>
<feature type="domain" description="C-type lectin" evidence="4">
    <location>
        <begin position="159"/>
        <end position="256"/>
    </location>
</feature>
<keyword evidence="6" id="KW-1185">Reference proteome</keyword>
<dbReference type="InterPro" id="IPR016186">
    <property type="entry name" value="C-type_lectin-like/link_sf"/>
</dbReference>
<dbReference type="SMART" id="SM00034">
    <property type="entry name" value="CLECT"/>
    <property type="match status" value="2"/>
</dbReference>
<dbReference type="Gene3D" id="3.10.100.10">
    <property type="entry name" value="Mannose-Binding Protein A, subunit A"/>
    <property type="match status" value="2"/>
</dbReference>
<keyword evidence="2" id="KW-0472">Membrane</keyword>
<gene>
    <name evidence="5" type="ORF">DGYR_LOCUS1212</name>
</gene>
<accession>A0A7I8V8U0</accession>
<protein>
    <submittedName>
        <fullName evidence="5">DgyrCDS1253</fullName>
    </submittedName>
</protein>
<dbReference type="SUPFAM" id="SSF56436">
    <property type="entry name" value="C-type lectin-like"/>
    <property type="match status" value="2"/>
</dbReference>
<keyword evidence="3" id="KW-0732">Signal</keyword>
<name>A0A7I8V8U0_9ANNE</name>
<dbReference type="PROSITE" id="PS50041">
    <property type="entry name" value="C_TYPE_LECTIN_2"/>
    <property type="match status" value="1"/>
</dbReference>
<organism evidence="5 6">
    <name type="scientific">Dimorphilus gyrociliatus</name>
    <dbReference type="NCBI Taxonomy" id="2664684"/>
    <lineage>
        <taxon>Eukaryota</taxon>
        <taxon>Metazoa</taxon>
        <taxon>Spiralia</taxon>
        <taxon>Lophotrochozoa</taxon>
        <taxon>Annelida</taxon>
        <taxon>Polychaeta</taxon>
        <taxon>Polychaeta incertae sedis</taxon>
        <taxon>Dinophilidae</taxon>
        <taxon>Dimorphilus</taxon>
    </lineage>
</organism>
<feature type="compositionally biased region" description="Polar residues" evidence="1">
    <location>
        <begin position="305"/>
        <end position="316"/>
    </location>
</feature>
<feature type="region of interest" description="Disordered" evidence="1">
    <location>
        <begin position="305"/>
        <end position="329"/>
    </location>
</feature>
<feature type="chain" id="PRO_5029457506" evidence="3">
    <location>
        <begin position="21"/>
        <end position="368"/>
    </location>
</feature>
<keyword evidence="2" id="KW-1133">Transmembrane helix</keyword>
<evidence type="ECO:0000256" key="3">
    <source>
        <dbReference type="SAM" id="SignalP"/>
    </source>
</evidence>
<reference evidence="5 6" key="1">
    <citation type="submission" date="2020-08" db="EMBL/GenBank/DDBJ databases">
        <authorList>
            <person name="Hejnol A."/>
        </authorList>
    </citation>
    <scope>NUCLEOTIDE SEQUENCE [LARGE SCALE GENOMIC DNA]</scope>
</reference>
<feature type="signal peptide" evidence="3">
    <location>
        <begin position="1"/>
        <end position="20"/>
    </location>
</feature>
<dbReference type="Pfam" id="PF00059">
    <property type="entry name" value="Lectin_C"/>
    <property type="match status" value="1"/>
</dbReference>
<evidence type="ECO:0000256" key="2">
    <source>
        <dbReference type="SAM" id="Phobius"/>
    </source>
</evidence>
<dbReference type="AlphaFoldDB" id="A0A7I8V8U0"/>
<proteinExistence type="predicted"/>
<keyword evidence="2" id="KW-0812">Transmembrane</keyword>
<sequence length="368" mass="40531">MLGTSLGILLISMFVTKTAANCLETKDGLCLLSEQTNRASAAIKCQEINKKLVSVKTKEDRKILDSIGIMLSKKNSSLDERAWIEGRIKVDQKFKWTNSISEYGLGLSEQNLRRSCIKLDLGRSVENSLQTDYCNATMPYLCQRATTGPCSPFSENLKLGDFCYDLLIAGKHWFQAAGECELAVISDLNIHNRIHQWLKTKGITVWVGATRMSSDVSLNDFRWVDTFESGQSCLISDRGGKLSSADCNSSWNVVCEEQNSLISQTASATTASTTKTRDSTTDADATSKRLTVTINNNQITTEGANLTISQSSLPDNKTTKSTESPSNSYSSNDNLIIILVPAVLVFIFIVASLTLLAWWISSKKTEDK</sequence>